<evidence type="ECO:0000313" key="3">
    <source>
        <dbReference type="Proteomes" id="UP001500957"/>
    </source>
</evidence>
<dbReference type="Proteomes" id="UP001500957">
    <property type="component" value="Unassembled WGS sequence"/>
</dbReference>
<name>A0ABN1H9Y1_9ACTN</name>
<protein>
    <recommendedName>
        <fullName evidence="4">DUF4386 family protein</fullName>
    </recommendedName>
</protein>
<feature type="transmembrane region" description="Helical" evidence="1">
    <location>
        <begin position="95"/>
        <end position="117"/>
    </location>
</feature>
<reference evidence="2 3" key="1">
    <citation type="journal article" date="2019" name="Int. J. Syst. Evol. Microbiol.">
        <title>The Global Catalogue of Microorganisms (GCM) 10K type strain sequencing project: providing services to taxonomists for standard genome sequencing and annotation.</title>
        <authorList>
            <consortium name="The Broad Institute Genomics Platform"/>
            <consortium name="The Broad Institute Genome Sequencing Center for Infectious Disease"/>
            <person name="Wu L."/>
            <person name="Ma J."/>
        </authorList>
    </citation>
    <scope>NUCLEOTIDE SEQUENCE [LARGE SCALE GENOMIC DNA]</scope>
    <source>
        <strain evidence="2 3">JCM 10671</strain>
    </source>
</reference>
<comment type="caution">
    <text evidence="2">The sequence shown here is derived from an EMBL/GenBank/DDBJ whole genome shotgun (WGS) entry which is preliminary data.</text>
</comment>
<organism evidence="2 3">
    <name type="scientific">Sporichthya brevicatena</name>
    <dbReference type="NCBI Taxonomy" id="171442"/>
    <lineage>
        <taxon>Bacteria</taxon>
        <taxon>Bacillati</taxon>
        <taxon>Actinomycetota</taxon>
        <taxon>Actinomycetes</taxon>
        <taxon>Sporichthyales</taxon>
        <taxon>Sporichthyaceae</taxon>
        <taxon>Sporichthya</taxon>
    </lineage>
</organism>
<evidence type="ECO:0000313" key="2">
    <source>
        <dbReference type="EMBL" id="GAA0633446.1"/>
    </source>
</evidence>
<evidence type="ECO:0008006" key="4">
    <source>
        <dbReference type="Google" id="ProtNLM"/>
    </source>
</evidence>
<keyword evidence="3" id="KW-1185">Reference proteome</keyword>
<feature type="transmembrane region" description="Helical" evidence="1">
    <location>
        <begin position="173"/>
        <end position="195"/>
    </location>
</feature>
<proteinExistence type="predicted"/>
<sequence>MWAASVPAMNTRSQIACALAGLIGVLMIPPAFLIADYFVPPDANWTTDEFAAFYGDPDRIRAGLLILLVAVVGWAAVVAVVSVQMLRFEGPRPVLTALFAVTGTTTFVLLTLFAVFLTAAAFRPERSGESLQLLHDVGWFMAFLTAPVFSTQALAIGAAVLGDRSARPVYPRWLGYVCVWVALLLLPGVVLLFFHSGPFAYHGVISYWIPLFTFGGWMAAMAFCALLAAQAEARTAAATPAVEPVPA</sequence>
<feature type="transmembrane region" description="Helical" evidence="1">
    <location>
        <begin position="137"/>
        <end position="161"/>
    </location>
</feature>
<accession>A0ABN1H9Y1</accession>
<gene>
    <name evidence="2" type="ORF">GCM10009547_41750</name>
</gene>
<evidence type="ECO:0000256" key="1">
    <source>
        <dbReference type="SAM" id="Phobius"/>
    </source>
</evidence>
<feature type="transmembrane region" description="Helical" evidence="1">
    <location>
        <begin position="207"/>
        <end position="229"/>
    </location>
</feature>
<keyword evidence="1" id="KW-0472">Membrane</keyword>
<keyword evidence="1" id="KW-0812">Transmembrane</keyword>
<feature type="transmembrane region" description="Helical" evidence="1">
    <location>
        <begin position="59"/>
        <end position="83"/>
    </location>
</feature>
<dbReference type="EMBL" id="BAAAHE010000044">
    <property type="protein sequence ID" value="GAA0633446.1"/>
    <property type="molecule type" value="Genomic_DNA"/>
</dbReference>
<keyword evidence="1" id="KW-1133">Transmembrane helix</keyword>